<evidence type="ECO:0000256" key="1">
    <source>
        <dbReference type="SAM" id="Phobius"/>
    </source>
</evidence>
<keyword evidence="1" id="KW-1133">Transmembrane helix</keyword>
<dbReference type="Proteomes" id="UP000822688">
    <property type="component" value="Chromosome 8"/>
</dbReference>
<feature type="transmembrane region" description="Helical" evidence="1">
    <location>
        <begin position="7"/>
        <end position="26"/>
    </location>
</feature>
<sequence>MRLCIESYLYVALNVVSLGVILNYLLVNRRLQGARDWYHCNMLVTVTSFCGDSLETDLFAGTHYRGWLKLGSDGLHQCLAYNFKTHKVMIQAMIGTLLLLGNPCFRKMPASCCSFESVSLHRAAVPSGVCLPGLPQDILLWHHPFSEKESNS</sequence>
<evidence type="ECO:0000313" key="3">
    <source>
        <dbReference type="Proteomes" id="UP000822688"/>
    </source>
</evidence>
<dbReference type="AlphaFoldDB" id="A0A8T0H1X9"/>
<protein>
    <submittedName>
        <fullName evidence="2">Uncharacterized protein</fullName>
    </submittedName>
</protein>
<accession>A0A8T0H1X9</accession>
<evidence type="ECO:0000313" key="2">
    <source>
        <dbReference type="EMBL" id="KAG0564379.1"/>
    </source>
</evidence>
<keyword evidence="1" id="KW-0812">Transmembrane</keyword>
<gene>
    <name evidence="2" type="ORF">KC19_8G106100</name>
</gene>
<keyword evidence="3" id="KW-1185">Reference proteome</keyword>
<keyword evidence="1" id="KW-0472">Membrane</keyword>
<organism evidence="2 3">
    <name type="scientific">Ceratodon purpureus</name>
    <name type="common">Fire moss</name>
    <name type="synonym">Dicranum purpureum</name>
    <dbReference type="NCBI Taxonomy" id="3225"/>
    <lineage>
        <taxon>Eukaryota</taxon>
        <taxon>Viridiplantae</taxon>
        <taxon>Streptophyta</taxon>
        <taxon>Embryophyta</taxon>
        <taxon>Bryophyta</taxon>
        <taxon>Bryophytina</taxon>
        <taxon>Bryopsida</taxon>
        <taxon>Dicranidae</taxon>
        <taxon>Pseudoditrichales</taxon>
        <taxon>Ditrichaceae</taxon>
        <taxon>Ceratodon</taxon>
    </lineage>
</organism>
<proteinExistence type="predicted"/>
<name>A0A8T0H1X9_CERPU</name>
<dbReference type="EMBL" id="CM026429">
    <property type="protein sequence ID" value="KAG0564379.1"/>
    <property type="molecule type" value="Genomic_DNA"/>
</dbReference>
<reference evidence="2" key="1">
    <citation type="submission" date="2020-06" db="EMBL/GenBank/DDBJ databases">
        <title>WGS assembly of Ceratodon purpureus strain R40.</title>
        <authorList>
            <person name="Carey S.B."/>
            <person name="Jenkins J."/>
            <person name="Shu S."/>
            <person name="Lovell J.T."/>
            <person name="Sreedasyam A."/>
            <person name="Maumus F."/>
            <person name="Tiley G.P."/>
            <person name="Fernandez-Pozo N."/>
            <person name="Barry K."/>
            <person name="Chen C."/>
            <person name="Wang M."/>
            <person name="Lipzen A."/>
            <person name="Daum C."/>
            <person name="Saski C.A."/>
            <person name="Payton A.C."/>
            <person name="Mcbreen J.C."/>
            <person name="Conrad R.E."/>
            <person name="Kollar L.M."/>
            <person name="Olsson S."/>
            <person name="Huttunen S."/>
            <person name="Landis J.B."/>
            <person name="Wickett N.J."/>
            <person name="Johnson M.G."/>
            <person name="Rensing S.A."/>
            <person name="Grimwood J."/>
            <person name="Schmutz J."/>
            <person name="Mcdaniel S.F."/>
        </authorList>
    </citation>
    <scope>NUCLEOTIDE SEQUENCE</scope>
    <source>
        <strain evidence="2">R40</strain>
    </source>
</reference>
<comment type="caution">
    <text evidence="2">The sequence shown here is derived from an EMBL/GenBank/DDBJ whole genome shotgun (WGS) entry which is preliminary data.</text>
</comment>